<reference evidence="3 4" key="1">
    <citation type="journal article" date="2014" name="ISME J.">
        <title>Adaptation of an abundant Roseobacter RCA organism to pelagic systems revealed by genomic and transcriptomic analyses.</title>
        <authorList>
            <person name="Voget S."/>
            <person name="Wemheuer B."/>
            <person name="Brinkhoff T."/>
            <person name="Vollmers J."/>
            <person name="Dietrich S."/>
            <person name="Giebel H.A."/>
            <person name="Beardsley C."/>
            <person name="Sardemann C."/>
            <person name="Bakenhus I."/>
            <person name="Billerbeck S."/>
            <person name="Daniel R."/>
            <person name="Simon M."/>
        </authorList>
    </citation>
    <scope>NUCLEOTIDE SEQUENCE [LARGE SCALE GENOMIC DNA]</scope>
    <source>
        <strain evidence="3 4">RCA23</strain>
    </source>
</reference>
<feature type="signal peptide" evidence="1">
    <location>
        <begin position="1"/>
        <end position="28"/>
    </location>
</feature>
<dbReference type="RefSeq" id="WP_044048962.1">
    <property type="nucleotide sequence ID" value="NZ_CP003984.1"/>
</dbReference>
<accession>A0AAN0RH34</accession>
<gene>
    <name evidence="3" type="ORF">RCA23_c05400</name>
</gene>
<dbReference type="Proteomes" id="UP000028680">
    <property type="component" value="Chromosome"/>
</dbReference>
<dbReference type="InterPro" id="IPR011990">
    <property type="entry name" value="TPR-like_helical_dom_sf"/>
</dbReference>
<dbReference type="Gene3D" id="1.25.40.10">
    <property type="entry name" value="Tetratricopeptide repeat domain"/>
    <property type="match status" value="1"/>
</dbReference>
<dbReference type="InterPro" id="IPR007655">
    <property type="entry name" value="Slam_C"/>
</dbReference>
<feature type="domain" description="Surface lipoprotein assembly modifier C-terminal" evidence="2">
    <location>
        <begin position="304"/>
        <end position="439"/>
    </location>
</feature>
<evidence type="ECO:0000259" key="2">
    <source>
        <dbReference type="Pfam" id="PF04575"/>
    </source>
</evidence>
<sequence>MTFSILRRCCVVTIFATVVCMLSSPLLADLTTARIALQTRQFELALAQAEDLAATHPFDSAMIAARAHVELRQFQDARTAATRAQRLAPKLAGPRILKALALHGLGQPRRAMFHLRRAVDLSTQRNERLMVTRLLQQIQAGLAVKISGGLGIAPSSNINKISYSTTHTSINPLTGTLQTIPWTASEPQRSGSGLRLWSGLSYTLPKTQFGTQSTSLNLSADVYNEPRFNRSSLSFNHRLTLTPAAQHQTTLTQAFTAVHQFNALESHIFSSTWSRRYALRDPQNPRQTALRDWNLGADIITRPDGKDSRVLKTSLRHYWPASASHQFNLGLGYTNRFSDAVDVGNQELKIDLGWRPIFQASPYILNVNVSLSYAKWKELEITFPEKRRVHERKISLNLSNPNVSYFGLTPSLNYTFLDRDANIEMFRVRSHDMFIGLTNAF</sequence>
<dbReference type="AlphaFoldDB" id="A0AAN0RH34"/>
<dbReference type="SUPFAM" id="SSF48452">
    <property type="entry name" value="TPR-like"/>
    <property type="match status" value="1"/>
</dbReference>
<dbReference type="KEGG" id="ptp:RCA23_c05400"/>
<proteinExistence type="predicted"/>
<protein>
    <recommendedName>
        <fullName evidence="2">Surface lipoprotein assembly modifier C-terminal domain-containing protein</fullName>
    </recommendedName>
</protein>
<dbReference type="EMBL" id="CP003984">
    <property type="protein sequence ID" value="AII86099.1"/>
    <property type="molecule type" value="Genomic_DNA"/>
</dbReference>
<keyword evidence="1" id="KW-0732">Signal</keyword>
<evidence type="ECO:0000256" key="1">
    <source>
        <dbReference type="SAM" id="SignalP"/>
    </source>
</evidence>
<feature type="chain" id="PRO_5043048848" description="Surface lipoprotein assembly modifier C-terminal domain-containing protein" evidence="1">
    <location>
        <begin position="29"/>
        <end position="441"/>
    </location>
</feature>
<organism evidence="3 4">
    <name type="scientific">Planktomarina temperata RCA23</name>
    <dbReference type="NCBI Taxonomy" id="666509"/>
    <lineage>
        <taxon>Bacteria</taxon>
        <taxon>Pseudomonadati</taxon>
        <taxon>Pseudomonadota</taxon>
        <taxon>Alphaproteobacteria</taxon>
        <taxon>Rhodobacterales</taxon>
        <taxon>Paracoccaceae</taxon>
        <taxon>Planktomarina</taxon>
    </lineage>
</organism>
<keyword evidence="4" id="KW-1185">Reference proteome</keyword>
<evidence type="ECO:0000313" key="3">
    <source>
        <dbReference type="EMBL" id="AII86099.1"/>
    </source>
</evidence>
<dbReference type="Pfam" id="PF04575">
    <property type="entry name" value="SlipAM"/>
    <property type="match status" value="1"/>
</dbReference>
<name>A0AAN0RH34_9RHOB</name>
<evidence type="ECO:0000313" key="4">
    <source>
        <dbReference type="Proteomes" id="UP000028680"/>
    </source>
</evidence>